<keyword evidence="3" id="KW-0597">Phosphoprotein</keyword>
<dbReference type="SUPFAM" id="SSF47031">
    <property type="entry name" value="Second domain of FERM"/>
    <property type="match status" value="1"/>
</dbReference>
<feature type="region of interest" description="Disordered" evidence="6">
    <location>
        <begin position="80"/>
        <end position="99"/>
    </location>
</feature>
<evidence type="ECO:0000313" key="9">
    <source>
        <dbReference type="RefSeq" id="XP_032149218.1"/>
    </source>
</evidence>
<feature type="compositionally biased region" description="Low complexity" evidence="6">
    <location>
        <begin position="88"/>
        <end position="99"/>
    </location>
</feature>
<dbReference type="SUPFAM" id="SSF50729">
    <property type="entry name" value="PH domain-like"/>
    <property type="match status" value="1"/>
</dbReference>
<dbReference type="InterPro" id="IPR019749">
    <property type="entry name" value="Band_41_domain"/>
</dbReference>
<dbReference type="Pfam" id="PF09379">
    <property type="entry name" value="FERM_N"/>
    <property type="match status" value="1"/>
</dbReference>
<feature type="compositionally biased region" description="Basic and acidic residues" evidence="6">
    <location>
        <begin position="514"/>
        <end position="527"/>
    </location>
</feature>
<feature type="region of interest" description="Disordered" evidence="6">
    <location>
        <begin position="481"/>
        <end position="544"/>
    </location>
</feature>
<dbReference type="GO" id="GO:0003779">
    <property type="term" value="F:actin binding"/>
    <property type="evidence" value="ECO:0007669"/>
    <property type="project" value="UniProtKB-KW"/>
</dbReference>
<dbReference type="GO" id="GO:0031032">
    <property type="term" value="P:actomyosin structure organization"/>
    <property type="evidence" value="ECO:0007669"/>
    <property type="project" value="TreeGrafter"/>
</dbReference>
<evidence type="ECO:0000256" key="5">
    <source>
        <dbReference type="ARBA" id="ARBA00023212"/>
    </source>
</evidence>
<evidence type="ECO:0000256" key="6">
    <source>
        <dbReference type="SAM" id="MobiDB-lite"/>
    </source>
</evidence>
<dbReference type="InterPro" id="IPR000299">
    <property type="entry name" value="FERM_domain"/>
</dbReference>
<evidence type="ECO:0000256" key="2">
    <source>
        <dbReference type="ARBA" id="ARBA00022490"/>
    </source>
</evidence>
<dbReference type="CDD" id="cd17203">
    <property type="entry name" value="FERM_F1_EPB41L3"/>
    <property type="match status" value="1"/>
</dbReference>
<dbReference type="GO" id="GO:0005886">
    <property type="term" value="C:plasma membrane"/>
    <property type="evidence" value="ECO:0007669"/>
    <property type="project" value="TreeGrafter"/>
</dbReference>
<dbReference type="PANTHER" id="PTHR23280">
    <property type="entry name" value="4.1 G PROTEIN"/>
    <property type="match status" value="1"/>
</dbReference>
<keyword evidence="8" id="KW-1185">Reference proteome</keyword>
<dbReference type="GO" id="GO:0005856">
    <property type="term" value="C:cytoskeleton"/>
    <property type="evidence" value="ECO:0007669"/>
    <property type="project" value="UniProtKB-SubCell"/>
</dbReference>
<dbReference type="InterPro" id="IPR000798">
    <property type="entry name" value="Ez/rad/moesin-like"/>
</dbReference>
<dbReference type="InterPro" id="IPR014847">
    <property type="entry name" value="FA"/>
</dbReference>
<dbReference type="InterPro" id="IPR019748">
    <property type="entry name" value="FERM_central"/>
</dbReference>
<dbReference type="Pfam" id="PF08736">
    <property type="entry name" value="FA"/>
    <property type="match status" value="1"/>
</dbReference>
<protein>
    <submittedName>
        <fullName evidence="9">Band 4.1-like protein 3 isoform X24</fullName>
    </submittedName>
</protein>
<dbReference type="Gene3D" id="1.20.80.10">
    <property type="match status" value="1"/>
</dbReference>
<dbReference type="Pfam" id="PF05902">
    <property type="entry name" value="4_1_CTD"/>
    <property type="match status" value="1"/>
</dbReference>
<dbReference type="PROSITE" id="PS00661">
    <property type="entry name" value="FERM_2"/>
    <property type="match status" value="1"/>
</dbReference>
<dbReference type="PRINTS" id="PR00661">
    <property type="entry name" value="ERMFAMILY"/>
</dbReference>
<dbReference type="Proteomes" id="UP000504640">
    <property type="component" value="Unplaced"/>
</dbReference>
<dbReference type="InterPro" id="IPR018979">
    <property type="entry name" value="FERM_N"/>
</dbReference>
<dbReference type="Gene3D" id="2.30.29.30">
    <property type="entry name" value="Pleckstrin-homology domain (PH domain)/Phosphotyrosine-binding domain (PTB)"/>
    <property type="match status" value="1"/>
</dbReference>
<dbReference type="CDD" id="cd14473">
    <property type="entry name" value="FERM_B-lobe"/>
    <property type="match status" value="1"/>
</dbReference>
<gene>
    <name evidence="9" type="primary">EPB41L3</name>
</gene>
<dbReference type="PRINTS" id="PR00935">
    <property type="entry name" value="BAND41"/>
</dbReference>
<dbReference type="SUPFAM" id="SSF54236">
    <property type="entry name" value="Ubiquitin-like"/>
    <property type="match status" value="1"/>
</dbReference>
<dbReference type="GO" id="GO:0005198">
    <property type="term" value="F:structural molecule activity"/>
    <property type="evidence" value="ECO:0007669"/>
    <property type="project" value="InterPro"/>
</dbReference>
<dbReference type="PROSITE" id="PS00660">
    <property type="entry name" value="FERM_1"/>
    <property type="match status" value="1"/>
</dbReference>
<feature type="region of interest" description="Disordered" evidence="6">
    <location>
        <begin position="1"/>
        <end position="72"/>
    </location>
</feature>
<dbReference type="AlphaFoldDB" id="A0A6J3J3S8"/>
<evidence type="ECO:0000256" key="4">
    <source>
        <dbReference type="ARBA" id="ARBA00023203"/>
    </source>
</evidence>
<dbReference type="SMART" id="SM01195">
    <property type="entry name" value="FA"/>
    <property type="match status" value="1"/>
</dbReference>
<dbReference type="CTD" id="23136"/>
<dbReference type="InterPro" id="IPR018980">
    <property type="entry name" value="FERM_PH-like_C"/>
</dbReference>
<dbReference type="SMART" id="SM00295">
    <property type="entry name" value="B41"/>
    <property type="match status" value="1"/>
</dbReference>
<dbReference type="InterPro" id="IPR030691">
    <property type="entry name" value="Band4.1-L3_FERM_F1"/>
</dbReference>
<dbReference type="SMART" id="SM01196">
    <property type="entry name" value="FERM_C"/>
    <property type="match status" value="1"/>
</dbReference>
<feature type="compositionally biased region" description="Low complexity" evidence="6">
    <location>
        <begin position="39"/>
        <end position="52"/>
    </location>
</feature>
<evidence type="ECO:0000259" key="7">
    <source>
        <dbReference type="PROSITE" id="PS50057"/>
    </source>
</evidence>
<accession>A0A6J3J3S8</accession>
<dbReference type="InterPro" id="IPR008379">
    <property type="entry name" value="Band_4.1_C"/>
</dbReference>
<dbReference type="InterPro" id="IPR014352">
    <property type="entry name" value="FERM/acyl-CoA-bd_prot_sf"/>
</dbReference>
<feature type="region of interest" description="Disordered" evidence="6">
    <location>
        <begin position="709"/>
        <end position="751"/>
    </location>
</feature>
<dbReference type="Pfam" id="PF09380">
    <property type="entry name" value="FERM_C"/>
    <property type="match status" value="1"/>
</dbReference>
<dbReference type="FunFam" id="3.10.20.90:FF:000002">
    <property type="entry name" value="Erythrocyte protein band 4.1-like 3"/>
    <property type="match status" value="1"/>
</dbReference>
<dbReference type="GeneID" id="116561504"/>
<dbReference type="PROSITE" id="PS50057">
    <property type="entry name" value="FERM_3"/>
    <property type="match status" value="1"/>
</dbReference>
<dbReference type="Pfam" id="PF04382">
    <property type="entry name" value="SAB"/>
    <property type="match status" value="1"/>
</dbReference>
<dbReference type="FunFam" id="2.30.29.30:FF:000001">
    <property type="entry name" value="Erythrocyte membrane protein band 4.1"/>
    <property type="match status" value="1"/>
</dbReference>
<dbReference type="RefSeq" id="XP_032149218.1">
    <property type="nucleotide sequence ID" value="XM_032293327.1"/>
</dbReference>
<dbReference type="InterPro" id="IPR035963">
    <property type="entry name" value="FERM_2"/>
</dbReference>
<organism evidence="8 9">
    <name type="scientific">Sapajus apella</name>
    <name type="common">Brown-capped capuchin</name>
    <name type="synonym">Cebus apella</name>
    <dbReference type="NCBI Taxonomy" id="9515"/>
    <lineage>
        <taxon>Eukaryota</taxon>
        <taxon>Metazoa</taxon>
        <taxon>Chordata</taxon>
        <taxon>Craniata</taxon>
        <taxon>Vertebrata</taxon>
        <taxon>Euteleostomi</taxon>
        <taxon>Mammalia</taxon>
        <taxon>Eutheria</taxon>
        <taxon>Euarchontoglires</taxon>
        <taxon>Primates</taxon>
        <taxon>Haplorrhini</taxon>
        <taxon>Platyrrhini</taxon>
        <taxon>Cebidae</taxon>
        <taxon>Cebinae</taxon>
        <taxon>Sapajus</taxon>
    </lineage>
</organism>
<sequence>MTTESGSDSESKPDQEAEPQEAVGAQGHAGAPGPEPPTEEQQQALEQFAAAAHSTPVRREVTDKEQESAARAAKQLEYQQLEDDKLSQKSSSSKLSRSPLKIVKKPKSMQCKVILLDGSEYTCDVEKRSRGQVLFDKVCEHLNLLEKDYFGLTYRDAENQKNWLDPAKEIKKQVRSGAWHFSFNVKFYPPDPAQLSEDITRYYLCLQLRDDIVSGRLPCSFVTLALLGSYTVQSELGDYDPDECGSDYISEFRFAPNHTKELEDKVIELHKSHRGMTPAEAEMHFLENAKKLSMYGVDLHHAKDSEGVEIMLGVCASGLLIYRDRLRINRFAWPKVLKISYKRNNFYIKIRPGEFEQFESTIGFKLPNHRAAKRLWKVCVEHHTFFRLLLPEAPPKKFLTLGSKFRYSGRTQAQTRRASALIDRPAPYFERSSSKRYTMSRSLDGASVNENHEIYMKDSMSAAEVGTGQYATTKGISQTNLITTVTPEKKAEEERDEEEDKRRKGEEVTPVSAIRHEGKTDSERTDTAADGETTATEELEKTQDDLMKHQTNISELKRTFLETSTDTAVTNEWEKRLSTSPVRLAARQEDAPMIEPLVPEETKEEREISEKIIFLQQGSSPFFESQTKQSSGEKLMDGSEIFSLLESARKPTEFIGGVTSQTWVQKMETKTESSGIETEPASHHRPLSTEKVVQETVLVEERRVMHASGDASYTAGDGADAVAPPTFTGASSVKGKEGSALTEGAKEEPGEEVAKAVLEQQETAAASHESQEEQSAAIHVSETLEQKPHFESSMVKTETISFGSVSPGGVKLEISTKEVPVVHTETKTITYESSQVDPGTDLEPGVLMSAQTITSETTSTTTTTHITKTVKGGISETRIEKRIVITGDADIDHDQALAQAIKEAKEQHPDMSVTKVVVHKETEITPEDGED</sequence>
<dbReference type="Pfam" id="PF00373">
    <property type="entry name" value="FERM_M"/>
    <property type="match status" value="1"/>
</dbReference>
<name>A0A6J3J3S8_SAPAP</name>
<dbReference type="PANTHER" id="PTHR23280:SF20">
    <property type="entry name" value="BAND 4.1-LIKE PROTEIN 3"/>
    <property type="match status" value="1"/>
</dbReference>
<reference evidence="9" key="1">
    <citation type="submission" date="2025-08" db="UniProtKB">
        <authorList>
            <consortium name="RefSeq"/>
        </authorList>
    </citation>
    <scope>IDENTIFICATION</scope>
    <source>
        <tissue evidence="9">Blood</tissue>
    </source>
</reference>
<dbReference type="InterPro" id="IPR029071">
    <property type="entry name" value="Ubiquitin-like_domsf"/>
</dbReference>
<keyword evidence="2" id="KW-0963">Cytoplasm</keyword>
<evidence type="ECO:0000313" key="8">
    <source>
        <dbReference type="Proteomes" id="UP000504640"/>
    </source>
</evidence>
<keyword evidence="4" id="KW-0009">Actin-binding</keyword>
<proteinExistence type="predicted"/>
<dbReference type="InterPro" id="IPR011993">
    <property type="entry name" value="PH-like_dom_sf"/>
</dbReference>
<dbReference type="PIRSF" id="PIRSF002304">
    <property type="entry name" value="Membrane_skeletal_4_1"/>
    <property type="match status" value="1"/>
</dbReference>
<dbReference type="GO" id="GO:0030866">
    <property type="term" value="P:cortical actin cytoskeleton organization"/>
    <property type="evidence" value="ECO:0007669"/>
    <property type="project" value="InterPro"/>
</dbReference>
<keyword evidence="5" id="KW-0206">Cytoskeleton</keyword>
<dbReference type="CDD" id="cd13184">
    <property type="entry name" value="FERM_C_4_1_family"/>
    <property type="match status" value="1"/>
</dbReference>
<dbReference type="FunFam" id="1.20.80.10:FF:000001">
    <property type="entry name" value="Erythrocyte membrane protein band 4.1"/>
    <property type="match status" value="1"/>
</dbReference>
<dbReference type="InterPro" id="IPR019747">
    <property type="entry name" value="FERM_CS"/>
</dbReference>
<dbReference type="Gene3D" id="3.10.20.90">
    <property type="entry name" value="Phosphatidylinositol 3-kinase Catalytic Subunit, Chain A, domain 1"/>
    <property type="match status" value="1"/>
</dbReference>
<feature type="domain" description="FERM" evidence="7">
    <location>
        <begin position="109"/>
        <end position="390"/>
    </location>
</feature>
<dbReference type="InterPro" id="IPR007477">
    <property type="entry name" value="SAB_dom"/>
</dbReference>
<comment type="subcellular location">
    <subcellularLocation>
        <location evidence="1">Cytoplasm</location>
        <location evidence="1">Cytoskeleton</location>
    </subcellularLocation>
</comment>
<evidence type="ECO:0000256" key="3">
    <source>
        <dbReference type="ARBA" id="ARBA00022553"/>
    </source>
</evidence>
<evidence type="ECO:0000256" key="1">
    <source>
        <dbReference type="ARBA" id="ARBA00004245"/>
    </source>
</evidence>
<feature type="compositionally biased region" description="Basic and acidic residues" evidence="6">
    <location>
        <begin position="57"/>
        <end position="68"/>
    </location>
</feature>